<keyword evidence="3" id="KW-1185">Reference proteome</keyword>
<dbReference type="EMBL" id="JBHUEJ010000049">
    <property type="protein sequence ID" value="MFD1712774.1"/>
    <property type="molecule type" value="Genomic_DNA"/>
</dbReference>
<evidence type="ECO:0000313" key="2">
    <source>
        <dbReference type="EMBL" id="MFD1712774.1"/>
    </source>
</evidence>
<protein>
    <submittedName>
        <fullName evidence="2">Helix-turn-helix domain-containing protein</fullName>
    </submittedName>
</protein>
<evidence type="ECO:0000313" key="3">
    <source>
        <dbReference type="Proteomes" id="UP001597304"/>
    </source>
</evidence>
<reference evidence="3" key="1">
    <citation type="journal article" date="2019" name="Int. J. Syst. Evol. Microbiol.">
        <title>The Global Catalogue of Microorganisms (GCM) 10K type strain sequencing project: providing services to taxonomists for standard genome sequencing and annotation.</title>
        <authorList>
            <consortium name="The Broad Institute Genomics Platform"/>
            <consortium name="The Broad Institute Genome Sequencing Center for Infectious Disease"/>
            <person name="Wu L."/>
            <person name="Ma J."/>
        </authorList>
    </citation>
    <scope>NUCLEOTIDE SEQUENCE [LARGE SCALE GENOMIC DNA]</scope>
    <source>
        <strain evidence="3">LMG 29247</strain>
    </source>
</reference>
<evidence type="ECO:0000259" key="1">
    <source>
        <dbReference type="Pfam" id="PF13744"/>
    </source>
</evidence>
<dbReference type="RefSeq" id="WP_028603779.1">
    <property type="nucleotide sequence ID" value="NZ_JBHUEJ010000049.1"/>
</dbReference>
<dbReference type="InterPro" id="IPR010982">
    <property type="entry name" value="Lambda_DNA-bd_dom_sf"/>
</dbReference>
<proteinExistence type="predicted"/>
<comment type="caution">
    <text evidence="2">The sequence shown here is derived from an EMBL/GenBank/DDBJ whole genome shotgun (WGS) entry which is preliminary data.</text>
</comment>
<dbReference type="Pfam" id="PF13744">
    <property type="entry name" value="HTH_37"/>
    <property type="match status" value="1"/>
</dbReference>
<gene>
    <name evidence="2" type="ORF">ACFSF0_19430</name>
</gene>
<organism evidence="2 3">
    <name type="scientific">Ottowia flava</name>
    <dbReference type="NCBI Taxonomy" id="2675430"/>
    <lineage>
        <taxon>Bacteria</taxon>
        <taxon>Pseudomonadati</taxon>
        <taxon>Pseudomonadota</taxon>
        <taxon>Betaproteobacteria</taxon>
        <taxon>Burkholderiales</taxon>
        <taxon>Comamonadaceae</taxon>
        <taxon>Ottowia</taxon>
    </lineage>
</organism>
<dbReference type="Gene3D" id="1.10.260.40">
    <property type="entry name" value="lambda repressor-like DNA-binding domains"/>
    <property type="match status" value="1"/>
</dbReference>
<feature type="domain" description="HigA2-like helix-turn-helix" evidence="1">
    <location>
        <begin position="10"/>
        <end position="74"/>
    </location>
</feature>
<sequence>MATYTSVDSVRDALAKELCTWIRDSGLTTEEVAAKLQTSRPRVSNLLNDRLELFSIDSLVKYCWRAGKSIELTVLD</sequence>
<dbReference type="Proteomes" id="UP001597304">
    <property type="component" value="Unassembled WGS sequence"/>
</dbReference>
<accession>A0ABW4KYR4</accession>
<dbReference type="InterPro" id="IPR039554">
    <property type="entry name" value="HigA2-like_HTH"/>
</dbReference>
<dbReference type="SUPFAM" id="SSF47413">
    <property type="entry name" value="lambda repressor-like DNA-binding domains"/>
    <property type="match status" value="1"/>
</dbReference>
<name>A0ABW4KYR4_9BURK</name>